<evidence type="ECO:0000256" key="1">
    <source>
        <dbReference type="ARBA" id="ARBA00004123"/>
    </source>
</evidence>
<keyword evidence="4" id="KW-0804">Transcription</keyword>
<dbReference type="SMART" id="SM00774">
    <property type="entry name" value="WRKY"/>
    <property type="match status" value="1"/>
</dbReference>
<evidence type="ECO:0000256" key="2">
    <source>
        <dbReference type="ARBA" id="ARBA00023015"/>
    </source>
</evidence>
<dbReference type="FunFam" id="2.20.25.80:FF:000003">
    <property type="entry name" value="WRKY transcription factor 57"/>
    <property type="match status" value="1"/>
</dbReference>
<dbReference type="InterPro" id="IPR044810">
    <property type="entry name" value="WRKY_plant"/>
</dbReference>
<feature type="region of interest" description="Disordered" evidence="6">
    <location>
        <begin position="185"/>
        <end position="205"/>
    </location>
</feature>
<evidence type="ECO:0000313" key="8">
    <source>
        <dbReference type="EMBL" id="WOL14515.1"/>
    </source>
</evidence>
<dbReference type="Proteomes" id="UP001327560">
    <property type="component" value="Chromosome 7"/>
</dbReference>
<keyword evidence="5" id="KW-0539">Nucleus</keyword>
<accession>A0AAQ3KTR0</accession>
<evidence type="ECO:0000259" key="7">
    <source>
        <dbReference type="PROSITE" id="PS50811"/>
    </source>
</evidence>
<reference evidence="8 9" key="1">
    <citation type="submission" date="2023-10" db="EMBL/GenBank/DDBJ databases">
        <title>Chromosome-scale genome assembly provides insights into flower coloration mechanisms of Canna indica.</title>
        <authorList>
            <person name="Li C."/>
        </authorList>
    </citation>
    <scope>NUCLEOTIDE SEQUENCE [LARGE SCALE GENOMIC DNA]</scope>
    <source>
        <tissue evidence="8">Flower</tissue>
    </source>
</reference>
<feature type="domain" description="WRKY" evidence="7">
    <location>
        <begin position="128"/>
        <end position="193"/>
    </location>
</feature>
<dbReference type="Gene3D" id="2.20.25.80">
    <property type="entry name" value="WRKY domain"/>
    <property type="match status" value="1"/>
</dbReference>
<gene>
    <name evidence="8" type="ORF">Cni_G23295</name>
</gene>
<dbReference type="GO" id="GO:0005634">
    <property type="term" value="C:nucleus"/>
    <property type="evidence" value="ECO:0007669"/>
    <property type="project" value="UniProtKB-SubCell"/>
</dbReference>
<sequence>MSGENREFYPHGFSFHDELLSVFSQKPGSGEAADLGFDPASPFASLDEYMTTPAAGGDGLIMAPVTPNFSVSSSSTEESDLRMKQEEEEDKEAKGNEEGRDSFKKENKTRKKGENRQREPRFAFMTKSEVDHLEDGYRWRKYGQKAVKNSPYPRSYYRCTAQKCNVKKRVERSHQDPSIVITTYEGQHTHHSPASMRSSSSAHLLSPSPMPANFAGHDHRLLLHQVVSPAAATINSTSIGYSNPSMYLPSLPPSLPQLQVPDFGLLQDVLPSFTHSSQQ</sequence>
<feature type="compositionally biased region" description="Low complexity" evidence="6">
    <location>
        <begin position="192"/>
        <end position="205"/>
    </location>
</feature>
<dbReference type="AlphaFoldDB" id="A0AAQ3KTR0"/>
<dbReference type="EMBL" id="CP136896">
    <property type="protein sequence ID" value="WOL14515.1"/>
    <property type="molecule type" value="Genomic_DNA"/>
</dbReference>
<dbReference type="GO" id="GO:0003700">
    <property type="term" value="F:DNA-binding transcription factor activity"/>
    <property type="evidence" value="ECO:0007669"/>
    <property type="project" value="InterPro"/>
</dbReference>
<dbReference type="PROSITE" id="PS50811">
    <property type="entry name" value="WRKY"/>
    <property type="match status" value="1"/>
</dbReference>
<evidence type="ECO:0000256" key="5">
    <source>
        <dbReference type="ARBA" id="ARBA00023242"/>
    </source>
</evidence>
<keyword evidence="9" id="KW-1185">Reference proteome</keyword>
<dbReference type="GO" id="GO:0043565">
    <property type="term" value="F:sequence-specific DNA binding"/>
    <property type="evidence" value="ECO:0007669"/>
    <property type="project" value="InterPro"/>
</dbReference>
<dbReference type="InterPro" id="IPR003657">
    <property type="entry name" value="WRKY_dom"/>
</dbReference>
<feature type="compositionally biased region" description="Basic and acidic residues" evidence="6">
    <location>
        <begin position="79"/>
        <end position="120"/>
    </location>
</feature>
<comment type="subcellular location">
    <subcellularLocation>
        <location evidence="1">Nucleus</location>
    </subcellularLocation>
</comment>
<proteinExistence type="predicted"/>
<evidence type="ECO:0000256" key="3">
    <source>
        <dbReference type="ARBA" id="ARBA00023125"/>
    </source>
</evidence>
<keyword evidence="2" id="KW-0805">Transcription regulation</keyword>
<dbReference type="PANTHER" id="PTHR31221">
    <property type="entry name" value="WRKY TRANSCRIPTION FACTOR PROTEIN 1-RELATED"/>
    <property type="match status" value="1"/>
</dbReference>
<name>A0AAQ3KTR0_9LILI</name>
<organism evidence="8 9">
    <name type="scientific">Canna indica</name>
    <name type="common">Indian-shot</name>
    <dbReference type="NCBI Taxonomy" id="4628"/>
    <lineage>
        <taxon>Eukaryota</taxon>
        <taxon>Viridiplantae</taxon>
        <taxon>Streptophyta</taxon>
        <taxon>Embryophyta</taxon>
        <taxon>Tracheophyta</taxon>
        <taxon>Spermatophyta</taxon>
        <taxon>Magnoliopsida</taxon>
        <taxon>Liliopsida</taxon>
        <taxon>Zingiberales</taxon>
        <taxon>Cannaceae</taxon>
        <taxon>Canna</taxon>
    </lineage>
</organism>
<dbReference type="SUPFAM" id="SSF118290">
    <property type="entry name" value="WRKY DNA-binding domain"/>
    <property type="match status" value="1"/>
</dbReference>
<dbReference type="InterPro" id="IPR036576">
    <property type="entry name" value="WRKY_dom_sf"/>
</dbReference>
<evidence type="ECO:0000256" key="6">
    <source>
        <dbReference type="SAM" id="MobiDB-lite"/>
    </source>
</evidence>
<evidence type="ECO:0000256" key="4">
    <source>
        <dbReference type="ARBA" id="ARBA00023163"/>
    </source>
</evidence>
<dbReference type="Pfam" id="PF03106">
    <property type="entry name" value="WRKY"/>
    <property type="match status" value="1"/>
</dbReference>
<dbReference type="PANTHER" id="PTHR31221:SF371">
    <property type="entry name" value="WRKY DOMAIN-CONTAINING PROTEIN"/>
    <property type="match status" value="1"/>
</dbReference>
<evidence type="ECO:0000313" key="9">
    <source>
        <dbReference type="Proteomes" id="UP001327560"/>
    </source>
</evidence>
<protein>
    <submittedName>
        <fullName evidence="8">DNA-binding WRKY domain-containing protein</fullName>
    </submittedName>
</protein>
<keyword evidence="3 8" id="KW-0238">DNA-binding</keyword>
<feature type="region of interest" description="Disordered" evidence="6">
    <location>
        <begin position="66"/>
        <end position="120"/>
    </location>
</feature>